<reference evidence="5 6" key="1">
    <citation type="submission" date="2023-07" db="EMBL/GenBank/DDBJ databases">
        <title>Sorghum-associated microbial communities from plants grown in Nebraska, USA.</title>
        <authorList>
            <person name="Schachtman D."/>
        </authorList>
    </citation>
    <scope>NUCLEOTIDE SEQUENCE [LARGE SCALE GENOMIC DNA]</scope>
    <source>
        <strain evidence="5 6">BE310</strain>
    </source>
</reference>
<protein>
    <submittedName>
        <fullName evidence="5">ABC-type glycerol-3-phosphate transport system substrate-binding protein</fullName>
    </submittedName>
</protein>
<dbReference type="Pfam" id="PF01547">
    <property type="entry name" value="SBP_bac_1"/>
    <property type="match status" value="1"/>
</dbReference>
<feature type="signal peptide" evidence="4">
    <location>
        <begin position="1"/>
        <end position="23"/>
    </location>
</feature>
<dbReference type="Gene3D" id="3.40.190.10">
    <property type="entry name" value="Periplasmic binding protein-like II"/>
    <property type="match status" value="1"/>
</dbReference>
<dbReference type="EMBL" id="JAVDXQ010000002">
    <property type="protein sequence ID" value="MDR7296154.1"/>
    <property type="molecule type" value="Genomic_DNA"/>
</dbReference>
<feature type="chain" id="PRO_5046943571" evidence="4">
    <location>
        <begin position="24"/>
        <end position="410"/>
    </location>
</feature>
<dbReference type="InterPro" id="IPR006059">
    <property type="entry name" value="SBP"/>
</dbReference>
<dbReference type="PROSITE" id="PS51257">
    <property type="entry name" value="PROKAR_LIPOPROTEIN"/>
    <property type="match status" value="1"/>
</dbReference>
<evidence type="ECO:0000256" key="4">
    <source>
        <dbReference type="SAM" id="SignalP"/>
    </source>
</evidence>
<keyword evidence="3 4" id="KW-0732">Signal</keyword>
<dbReference type="PANTHER" id="PTHR30061">
    <property type="entry name" value="MALTOSE-BINDING PERIPLASMIC PROTEIN"/>
    <property type="match status" value="1"/>
</dbReference>
<comment type="similarity">
    <text evidence="1">Belongs to the bacterial solute-binding protein 1 family.</text>
</comment>
<evidence type="ECO:0000256" key="1">
    <source>
        <dbReference type="ARBA" id="ARBA00008520"/>
    </source>
</evidence>
<gene>
    <name evidence="5" type="ORF">J2X16_001493</name>
</gene>
<comment type="caution">
    <text evidence="5">The sequence shown here is derived from an EMBL/GenBank/DDBJ whole genome shotgun (WGS) entry which is preliminary data.</text>
</comment>
<accession>A0ABU1Z6A1</accession>
<evidence type="ECO:0000256" key="3">
    <source>
        <dbReference type="ARBA" id="ARBA00022729"/>
    </source>
</evidence>
<name>A0ABU1Z6A1_9BURK</name>
<dbReference type="Proteomes" id="UP001180536">
    <property type="component" value="Unassembled WGS sequence"/>
</dbReference>
<dbReference type="RefSeq" id="WP_310343336.1">
    <property type="nucleotide sequence ID" value="NZ_JAVDXQ010000002.1"/>
</dbReference>
<evidence type="ECO:0000256" key="2">
    <source>
        <dbReference type="ARBA" id="ARBA00022448"/>
    </source>
</evidence>
<evidence type="ECO:0000313" key="6">
    <source>
        <dbReference type="Proteomes" id="UP001180536"/>
    </source>
</evidence>
<keyword evidence="6" id="KW-1185">Reference proteome</keyword>
<dbReference type="SUPFAM" id="SSF53850">
    <property type="entry name" value="Periplasmic binding protein-like II"/>
    <property type="match status" value="1"/>
</dbReference>
<evidence type="ECO:0000313" key="5">
    <source>
        <dbReference type="EMBL" id="MDR7296154.1"/>
    </source>
</evidence>
<dbReference type="PANTHER" id="PTHR30061:SF50">
    <property type="entry name" value="MALTOSE_MALTODEXTRIN-BINDING PERIPLASMIC PROTEIN"/>
    <property type="match status" value="1"/>
</dbReference>
<sequence length="410" mass="44236">MSPASLKLAIPLLLAAGCGPALAAHLVIWMVGDDKTPRLMQPAVEAYRARHPDVTVEVRDVPWADAMTKYSAALASRRGPDLITGSTSYAISLGAKGALVDLNQAAPELARELERHANPGALAAIRRPDGALHGAPFDMHVQLQYYRSDLLREAPATWDGFITTAQALRAQGHGYAQQWGNTSWLGFYPYLRQAGGAVYDATCSRAVIDSPEAVRALTYYARLYRELNAPTDGWPDADGGLESGAYGLMQSGTWLLSRLDMTHKGLVGKWAAAPLPVGPTGKRTAVLGGTVLAVMRFSPNRALALDFMRSLYQPEITRRMAEAALQYGGMWLPSGRQDQIAALPLPHRQALLDQLADAEGPPPCPAWMRQDYIVTRAVQRVVLAGADPQAELSRAAAVMNRALAVQGKQP</sequence>
<organism evidence="5 6">
    <name type="scientific">Pelomonas aquatica</name>
    <dbReference type="NCBI Taxonomy" id="431058"/>
    <lineage>
        <taxon>Bacteria</taxon>
        <taxon>Pseudomonadati</taxon>
        <taxon>Pseudomonadota</taxon>
        <taxon>Betaproteobacteria</taxon>
        <taxon>Burkholderiales</taxon>
        <taxon>Sphaerotilaceae</taxon>
        <taxon>Roseateles</taxon>
    </lineage>
</organism>
<proteinExistence type="inferred from homology"/>
<keyword evidence="2" id="KW-0813">Transport</keyword>